<keyword evidence="8" id="KW-1185">Reference proteome</keyword>
<dbReference type="InterPro" id="IPR036028">
    <property type="entry name" value="SH3-like_dom_sf"/>
</dbReference>
<gene>
    <name evidence="7" type="ORF">FA13DRAFT_1706830</name>
</gene>
<feature type="region of interest" description="Disordered" evidence="4">
    <location>
        <begin position="245"/>
        <end position="276"/>
    </location>
</feature>
<dbReference type="InterPro" id="IPR051228">
    <property type="entry name" value="NADPH_Oxidase/PX-Domain"/>
</dbReference>
<sequence>MKSLRKSLNGNKESSKLTISTPLPIPTLSKPPTAILPPQKVIRALTTYEKQAPQELSFWKGDFFYVLKDAEDSAWYEAHNPVTGARGLVARAMFEEFSKNAIPNRTSQFGAAPPVRSASSPGGMPRGPGSQSAPPPTTHKTPVYYAIVMHDFVAERPDELDAKRGDAITVVAQSNREWFVAKPIGRLGRPGLIPVSFVEIHDPTTGRPVEDINALIDRGDLPKVEEWKRAMLSYKQNSISLGVIDPPTRGSVPNSPYTAQESYQSQPTVDRPPTPECLPEGILLSADVVTFHYEMDEYWFRIDATFQPYAAPGQTLPKAKKLILFRVYNDFYDFQVSLLNTFPREAGREPPHPRTLPYMPGPAKDVDDALTATRREELDEYIHALCALGKTGGRYILEHTLVRQFLSLKPGDIENEIDPCVREIDALVHGDSVGTPYGGEETVDYVSEQIAQMNVKNARRSDGSEYEDEGYAPSPQQRSIDRHPYGQSQSHDRTLSREENLRLQAHANHSRAGSTTSFHNHKSTPSYSQARSLSPHPERNLSPTPPRSIDQGNSQSQWSDGGNYYNGAGPSSAASHRSNNNSPSGGRQRSHSNAAAANLNNPPISAANPQTAFVKIKIFDRVADDLIAIRVHPKVSHHELMEKVQNRLGSEVRVLKYRDSLTNTFVGLDSDAELRAWMDGTDKHVLYAD</sequence>
<dbReference type="InterPro" id="IPR035548">
    <property type="entry name" value="Bem1/Scd2_SH3_1"/>
</dbReference>
<comment type="caution">
    <text evidence="7">The sequence shown here is derived from an EMBL/GenBank/DDBJ whole genome shotgun (WGS) entry which is preliminary data.</text>
</comment>
<dbReference type="PROSITE" id="PS50195">
    <property type="entry name" value="PX"/>
    <property type="match status" value="1"/>
</dbReference>
<evidence type="ECO:0000256" key="2">
    <source>
        <dbReference type="ARBA" id="ARBA00022737"/>
    </source>
</evidence>
<protein>
    <recommendedName>
        <fullName evidence="9">Scd2/ral3</fullName>
    </recommendedName>
</protein>
<dbReference type="STRING" id="71717.A0A4Y7TPQ5"/>
<evidence type="ECO:0000259" key="5">
    <source>
        <dbReference type="PROSITE" id="PS50002"/>
    </source>
</evidence>
<name>A0A4Y7TPQ5_COPMI</name>
<dbReference type="CDD" id="cd11878">
    <property type="entry name" value="SH3_Bem1p_1"/>
    <property type="match status" value="1"/>
</dbReference>
<dbReference type="Proteomes" id="UP000298030">
    <property type="component" value="Unassembled WGS sequence"/>
</dbReference>
<feature type="compositionally biased region" description="Polar residues" evidence="4">
    <location>
        <begin position="550"/>
        <end position="560"/>
    </location>
</feature>
<dbReference type="GO" id="GO:0030674">
    <property type="term" value="F:protein-macromolecule adaptor activity"/>
    <property type="evidence" value="ECO:0007669"/>
    <property type="project" value="TreeGrafter"/>
</dbReference>
<feature type="compositionally biased region" description="Polar residues" evidence="4">
    <location>
        <begin position="251"/>
        <end position="268"/>
    </location>
</feature>
<feature type="region of interest" description="Disordered" evidence="4">
    <location>
        <begin position="507"/>
        <end position="607"/>
    </location>
</feature>
<dbReference type="InterPro" id="IPR035549">
    <property type="entry name" value="Bem1/Scd2_SH3_2"/>
</dbReference>
<dbReference type="Pfam" id="PF00018">
    <property type="entry name" value="SH3_1"/>
    <property type="match status" value="2"/>
</dbReference>
<feature type="region of interest" description="Disordered" evidence="4">
    <location>
        <begin position="455"/>
        <end position="495"/>
    </location>
</feature>
<dbReference type="GO" id="GO:0000747">
    <property type="term" value="P:conjugation with cellular fusion"/>
    <property type="evidence" value="ECO:0007669"/>
    <property type="project" value="TreeGrafter"/>
</dbReference>
<dbReference type="InterPro" id="IPR001683">
    <property type="entry name" value="PX_dom"/>
</dbReference>
<dbReference type="CDD" id="cd06890">
    <property type="entry name" value="PX_Bem1p"/>
    <property type="match status" value="1"/>
</dbReference>
<feature type="compositionally biased region" description="Polar residues" evidence="4">
    <location>
        <begin position="511"/>
        <end position="532"/>
    </location>
</feature>
<dbReference type="Gene3D" id="2.30.30.40">
    <property type="entry name" value="SH3 Domains"/>
    <property type="match status" value="2"/>
</dbReference>
<dbReference type="InterPro" id="IPR001452">
    <property type="entry name" value="SH3_domain"/>
</dbReference>
<dbReference type="AlphaFoldDB" id="A0A4Y7TPQ5"/>
<dbReference type="PANTHER" id="PTHR15706">
    <property type="entry name" value="SH3 MULTIPLE DOMAIN"/>
    <property type="match status" value="1"/>
</dbReference>
<reference evidence="7 8" key="1">
    <citation type="journal article" date="2019" name="Nat. Ecol. Evol.">
        <title>Megaphylogeny resolves global patterns of mushroom evolution.</title>
        <authorList>
            <person name="Varga T."/>
            <person name="Krizsan K."/>
            <person name="Foldi C."/>
            <person name="Dima B."/>
            <person name="Sanchez-Garcia M."/>
            <person name="Sanchez-Ramirez S."/>
            <person name="Szollosi G.J."/>
            <person name="Szarkandi J.G."/>
            <person name="Papp V."/>
            <person name="Albert L."/>
            <person name="Andreopoulos W."/>
            <person name="Angelini C."/>
            <person name="Antonin V."/>
            <person name="Barry K.W."/>
            <person name="Bougher N.L."/>
            <person name="Buchanan P."/>
            <person name="Buyck B."/>
            <person name="Bense V."/>
            <person name="Catcheside P."/>
            <person name="Chovatia M."/>
            <person name="Cooper J."/>
            <person name="Damon W."/>
            <person name="Desjardin D."/>
            <person name="Finy P."/>
            <person name="Geml J."/>
            <person name="Haridas S."/>
            <person name="Hughes K."/>
            <person name="Justo A."/>
            <person name="Karasinski D."/>
            <person name="Kautmanova I."/>
            <person name="Kiss B."/>
            <person name="Kocsube S."/>
            <person name="Kotiranta H."/>
            <person name="LaButti K.M."/>
            <person name="Lechner B.E."/>
            <person name="Liimatainen K."/>
            <person name="Lipzen A."/>
            <person name="Lukacs Z."/>
            <person name="Mihaltcheva S."/>
            <person name="Morgado L.N."/>
            <person name="Niskanen T."/>
            <person name="Noordeloos M.E."/>
            <person name="Ohm R.A."/>
            <person name="Ortiz-Santana B."/>
            <person name="Ovrebo C."/>
            <person name="Racz N."/>
            <person name="Riley R."/>
            <person name="Savchenko A."/>
            <person name="Shiryaev A."/>
            <person name="Soop K."/>
            <person name="Spirin V."/>
            <person name="Szebenyi C."/>
            <person name="Tomsovsky M."/>
            <person name="Tulloss R.E."/>
            <person name="Uehling J."/>
            <person name="Grigoriev I.V."/>
            <person name="Vagvolgyi C."/>
            <person name="Papp T."/>
            <person name="Martin F.M."/>
            <person name="Miettinen O."/>
            <person name="Hibbett D.S."/>
            <person name="Nagy L.G."/>
        </authorList>
    </citation>
    <scope>NUCLEOTIDE SEQUENCE [LARGE SCALE GENOMIC DNA]</scope>
    <source>
        <strain evidence="7 8">FP101781</strain>
    </source>
</reference>
<feature type="compositionally biased region" description="Low complexity" evidence="4">
    <location>
        <begin position="591"/>
        <end position="607"/>
    </location>
</feature>
<dbReference type="CDD" id="cd11879">
    <property type="entry name" value="SH3_Bem1p_2"/>
    <property type="match status" value="1"/>
</dbReference>
<dbReference type="SUPFAM" id="SSF50044">
    <property type="entry name" value="SH3-domain"/>
    <property type="match status" value="2"/>
</dbReference>
<feature type="domain" description="SH3" evidence="5">
    <location>
        <begin position="141"/>
        <end position="203"/>
    </location>
</feature>
<evidence type="ECO:0000259" key="6">
    <source>
        <dbReference type="PROSITE" id="PS50195"/>
    </source>
</evidence>
<evidence type="ECO:0000256" key="1">
    <source>
        <dbReference type="ARBA" id="ARBA00022443"/>
    </source>
</evidence>
<feature type="compositionally biased region" description="Basic and acidic residues" evidence="4">
    <location>
        <begin position="479"/>
        <end position="495"/>
    </location>
</feature>
<evidence type="ECO:0000313" key="7">
    <source>
        <dbReference type="EMBL" id="TEB35552.1"/>
    </source>
</evidence>
<dbReference type="EMBL" id="QPFP01000007">
    <property type="protein sequence ID" value="TEB35552.1"/>
    <property type="molecule type" value="Genomic_DNA"/>
</dbReference>
<proteinExistence type="predicted"/>
<dbReference type="Gene3D" id="3.10.20.90">
    <property type="entry name" value="Phosphatidylinositol 3-kinase Catalytic Subunit, Chain A, domain 1"/>
    <property type="match status" value="1"/>
</dbReference>
<evidence type="ECO:0000256" key="3">
    <source>
        <dbReference type="PROSITE-ProRule" id="PRU00192"/>
    </source>
</evidence>
<feature type="domain" description="PX" evidence="6">
    <location>
        <begin position="278"/>
        <end position="413"/>
    </location>
</feature>
<evidence type="ECO:0008006" key="9">
    <source>
        <dbReference type="Google" id="ProtNLM"/>
    </source>
</evidence>
<feature type="compositionally biased region" description="Polar residues" evidence="4">
    <location>
        <begin position="1"/>
        <end position="21"/>
    </location>
</feature>
<feature type="domain" description="SH3" evidence="5">
    <location>
        <begin position="37"/>
        <end position="99"/>
    </location>
</feature>
<feature type="region of interest" description="Disordered" evidence="4">
    <location>
        <begin position="105"/>
        <end position="139"/>
    </location>
</feature>
<accession>A0A4Y7TPQ5</accession>
<dbReference type="SMART" id="SM00312">
    <property type="entry name" value="PX"/>
    <property type="match status" value="1"/>
</dbReference>
<feature type="compositionally biased region" description="Low complexity" evidence="4">
    <location>
        <begin position="570"/>
        <end position="584"/>
    </location>
</feature>
<dbReference type="InterPro" id="IPR036871">
    <property type="entry name" value="PX_dom_sf"/>
</dbReference>
<dbReference type="SMART" id="SM00326">
    <property type="entry name" value="SH3"/>
    <property type="match status" value="2"/>
</dbReference>
<dbReference type="OrthoDB" id="548867at2759"/>
<keyword evidence="2" id="KW-0677">Repeat</keyword>
<dbReference type="SUPFAM" id="SSF64268">
    <property type="entry name" value="PX domain"/>
    <property type="match status" value="1"/>
</dbReference>
<organism evidence="7 8">
    <name type="scientific">Coprinellus micaceus</name>
    <name type="common">Glistening ink-cap mushroom</name>
    <name type="synonym">Coprinus micaceus</name>
    <dbReference type="NCBI Taxonomy" id="71717"/>
    <lineage>
        <taxon>Eukaryota</taxon>
        <taxon>Fungi</taxon>
        <taxon>Dikarya</taxon>
        <taxon>Basidiomycota</taxon>
        <taxon>Agaricomycotina</taxon>
        <taxon>Agaricomycetes</taxon>
        <taxon>Agaricomycetidae</taxon>
        <taxon>Agaricales</taxon>
        <taxon>Agaricineae</taxon>
        <taxon>Psathyrellaceae</taxon>
        <taxon>Coprinellus</taxon>
    </lineage>
</organism>
<dbReference type="GO" id="GO:0043332">
    <property type="term" value="C:mating projection tip"/>
    <property type="evidence" value="ECO:0007669"/>
    <property type="project" value="TreeGrafter"/>
</dbReference>
<feature type="compositionally biased region" description="Low complexity" evidence="4">
    <location>
        <begin position="117"/>
        <end position="132"/>
    </location>
</feature>
<keyword evidence="1 3" id="KW-0728">SH3 domain</keyword>
<dbReference type="Gene3D" id="3.30.1520.10">
    <property type="entry name" value="Phox-like domain"/>
    <property type="match status" value="1"/>
</dbReference>
<dbReference type="PANTHER" id="PTHR15706:SF2">
    <property type="entry name" value="SH3 AND PX DOMAIN-CONTAINING PROTEIN 2A"/>
    <property type="match status" value="1"/>
</dbReference>
<dbReference type="InterPro" id="IPR035550">
    <property type="entry name" value="Bem1/Scd2_PX"/>
</dbReference>
<dbReference type="GO" id="GO:0035091">
    <property type="term" value="F:phosphatidylinositol binding"/>
    <property type="evidence" value="ECO:0007669"/>
    <property type="project" value="InterPro"/>
</dbReference>
<evidence type="ECO:0000313" key="8">
    <source>
        <dbReference type="Proteomes" id="UP000298030"/>
    </source>
</evidence>
<dbReference type="SUPFAM" id="SSF54277">
    <property type="entry name" value="CAD &amp; PB1 domains"/>
    <property type="match status" value="1"/>
</dbReference>
<feature type="region of interest" description="Disordered" evidence="4">
    <location>
        <begin position="1"/>
        <end position="32"/>
    </location>
</feature>
<evidence type="ECO:0000256" key="4">
    <source>
        <dbReference type="SAM" id="MobiDB-lite"/>
    </source>
</evidence>
<dbReference type="GO" id="GO:0005737">
    <property type="term" value="C:cytoplasm"/>
    <property type="evidence" value="ECO:0007669"/>
    <property type="project" value="TreeGrafter"/>
</dbReference>
<dbReference type="Pfam" id="PF00787">
    <property type="entry name" value="PX"/>
    <property type="match status" value="1"/>
</dbReference>
<dbReference type="PROSITE" id="PS50002">
    <property type="entry name" value="SH3"/>
    <property type="match status" value="2"/>
</dbReference>